<evidence type="ECO:0000256" key="10">
    <source>
        <dbReference type="ARBA" id="ARBA00022968"/>
    </source>
</evidence>
<dbReference type="GO" id="GO:1902600">
    <property type="term" value="P:proton transmembrane transport"/>
    <property type="evidence" value="ECO:0007669"/>
    <property type="project" value="UniProtKB-KW"/>
</dbReference>
<evidence type="ECO:0000256" key="12">
    <source>
        <dbReference type="ARBA" id="ARBA00023065"/>
    </source>
</evidence>
<evidence type="ECO:0000256" key="19">
    <source>
        <dbReference type="ARBA" id="ARBA00046158"/>
    </source>
</evidence>
<dbReference type="GO" id="GO:0036376">
    <property type="term" value="P:sodium ion export across plasma membrane"/>
    <property type="evidence" value="ECO:0007669"/>
    <property type="project" value="TreeGrafter"/>
</dbReference>
<dbReference type="Gene3D" id="2.60.40.1660">
    <property type="entry name" value="Na, k-atpase alpha subunit"/>
    <property type="match status" value="1"/>
</dbReference>
<sequence>MDVLAALPTAPIGLERQTATSGSHDRWNLQTQQHDDFSPLELQYYPVNGTFNLHYFPYYGKKAQPNYSNPLVAVKFLNITRNAEVTVVCRVIGTGITSDNPHDPYEGKVEFKMRIQD</sequence>
<evidence type="ECO:0000256" key="2">
    <source>
        <dbReference type="ARBA" id="ARBA00005876"/>
    </source>
</evidence>
<dbReference type="GO" id="GO:0016324">
    <property type="term" value="C:apical plasma membrane"/>
    <property type="evidence" value="ECO:0007669"/>
    <property type="project" value="UniProtKB-SubCell"/>
</dbReference>
<evidence type="ECO:0000256" key="1">
    <source>
        <dbReference type="ARBA" id="ARBA00004655"/>
    </source>
</evidence>
<organism evidence="21 22">
    <name type="scientific">Chelonia mydas</name>
    <name type="common">Green sea-turtle</name>
    <name type="synonym">Chelonia agassizi</name>
    <dbReference type="NCBI Taxonomy" id="8469"/>
    <lineage>
        <taxon>Eukaryota</taxon>
        <taxon>Metazoa</taxon>
        <taxon>Chordata</taxon>
        <taxon>Craniata</taxon>
        <taxon>Vertebrata</taxon>
        <taxon>Euteleostomi</taxon>
        <taxon>Archelosauria</taxon>
        <taxon>Testudinata</taxon>
        <taxon>Testudines</taxon>
        <taxon>Cryptodira</taxon>
        <taxon>Durocryptodira</taxon>
        <taxon>Americhelydia</taxon>
        <taxon>Chelonioidea</taxon>
        <taxon>Cheloniidae</taxon>
        <taxon>Chelonia</taxon>
    </lineage>
</organism>
<keyword evidence="13" id="KW-0472">Membrane</keyword>
<dbReference type="STRING" id="8469.M7BJ43"/>
<dbReference type="Pfam" id="PF00287">
    <property type="entry name" value="Na_K-ATPase"/>
    <property type="match status" value="1"/>
</dbReference>
<keyword evidence="11" id="KW-1133">Transmembrane helix</keyword>
<dbReference type="GO" id="GO:0030007">
    <property type="term" value="P:intracellular potassium ion homeostasis"/>
    <property type="evidence" value="ECO:0007669"/>
    <property type="project" value="TreeGrafter"/>
</dbReference>
<name>M7BJ43_CHEMY</name>
<comment type="subunit">
    <text evidence="20">The ATPase pump is composed of two subunits: alpha (catalytic) and beta (regulatory). Interacts with alpha subunit ATP12A; this interaction is required for the formation of a functionally active pump and targeting at the plasma membrane. Interacts (via N-terminus) with alpha subunit ATP4A (via the P-domain).</text>
</comment>
<dbReference type="eggNOG" id="KOG3927">
    <property type="taxonomic scope" value="Eukaryota"/>
</dbReference>
<dbReference type="PANTHER" id="PTHR11523:SF11">
    <property type="entry name" value="POTASSIUM-TRANSPORTING ATPASE SUBUNIT BETA"/>
    <property type="match status" value="1"/>
</dbReference>
<evidence type="ECO:0000256" key="13">
    <source>
        <dbReference type="ARBA" id="ARBA00023136"/>
    </source>
</evidence>
<evidence type="ECO:0000256" key="11">
    <source>
        <dbReference type="ARBA" id="ARBA00022989"/>
    </source>
</evidence>
<evidence type="ECO:0000256" key="4">
    <source>
        <dbReference type="ARBA" id="ARBA00022475"/>
    </source>
</evidence>
<evidence type="ECO:0000256" key="14">
    <source>
        <dbReference type="ARBA" id="ARBA00023157"/>
    </source>
</evidence>
<dbReference type="GO" id="GO:0006883">
    <property type="term" value="P:intracellular sodium ion homeostasis"/>
    <property type="evidence" value="ECO:0007669"/>
    <property type="project" value="TreeGrafter"/>
</dbReference>
<keyword evidence="5" id="KW-0633">Potassium transport</keyword>
<keyword evidence="9" id="KW-0630">Potassium</keyword>
<dbReference type="InterPro" id="IPR000402">
    <property type="entry name" value="Na/K_ATPase_sub_beta"/>
</dbReference>
<dbReference type="GO" id="GO:0001671">
    <property type="term" value="F:ATPase activator activity"/>
    <property type="evidence" value="ECO:0007669"/>
    <property type="project" value="TreeGrafter"/>
</dbReference>
<evidence type="ECO:0000256" key="6">
    <source>
        <dbReference type="ARBA" id="ARBA00022692"/>
    </source>
</evidence>
<keyword evidence="14" id="KW-1015">Disulfide bond</keyword>
<keyword evidence="4" id="KW-1003">Cell membrane</keyword>
<evidence type="ECO:0000256" key="5">
    <source>
        <dbReference type="ARBA" id="ARBA00022538"/>
    </source>
</evidence>
<evidence type="ECO:0000313" key="21">
    <source>
        <dbReference type="EMBL" id="EMP32073.1"/>
    </source>
</evidence>
<dbReference type="AlphaFoldDB" id="M7BJ43"/>
<comment type="subcellular location">
    <subcellularLocation>
        <location evidence="1">Apical cell membrane</location>
        <topology evidence="1">Single-pass type II membrane protein</topology>
    </subcellularLocation>
</comment>
<accession>M7BJ43</accession>
<evidence type="ECO:0000256" key="3">
    <source>
        <dbReference type="ARBA" id="ARBA00022448"/>
    </source>
</evidence>
<proteinExistence type="inferred from homology"/>
<evidence type="ECO:0000256" key="18">
    <source>
        <dbReference type="ARBA" id="ARBA00043103"/>
    </source>
</evidence>
<keyword evidence="12" id="KW-0406">Ion transport</keyword>
<dbReference type="GO" id="GO:1990573">
    <property type="term" value="P:potassium ion import across plasma membrane"/>
    <property type="evidence" value="ECO:0007669"/>
    <property type="project" value="TreeGrafter"/>
</dbReference>
<keyword evidence="6" id="KW-0812">Transmembrane</keyword>
<evidence type="ECO:0000256" key="17">
    <source>
        <dbReference type="ARBA" id="ARBA00042680"/>
    </source>
</evidence>
<dbReference type="PANTHER" id="PTHR11523">
    <property type="entry name" value="SODIUM/POTASSIUM-DEPENDENT ATPASE BETA SUBUNIT"/>
    <property type="match status" value="1"/>
</dbReference>
<dbReference type="GO" id="GO:0005890">
    <property type="term" value="C:sodium:potassium-exchanging ATPase complex"/>
    <property type="evidence" value="ECO:0007669"/>
    <property type="project" value="InterPro"/>
</dbReference>
<keyword evidence="22" id="KW-1185">Reference proteome</keyword>
<dbReference type="GO" id="GO:0007155">
    <property type="term" value="P:cell adhesion"/>
    <property type="evidence" value="ECO:0007669"/>
    <property type="project" value="UniProtKB-KW"/>
</dbReference>
<keyword evidence="10" id="KW-0735">Signal-anchor</keyword>
<evidence type="ECO:0000256" key="16">
    <source>
        <dbReference type="ARBA" id="ARBA00040472"/>
    </source>
</evidence>
<keyword evidence="15" id="KW-0325">Glycoprotein</keyword>
<gene>
    <name evidence="21" type="ORF">UY3_10798</name>
</gene>
<comment type="similarity">
    <text evidence="2">Belongs to the X(+)/potassium ATPases subunit beta family.</text>
</comment>
<keyword evidence="8" id="KW-0130">Cell adhesion</keyword>
<dbReference type="Proteomes" id="UP000031443">
    <property type="component" value="Unassembled WGS sequence"/>
</dbReference>
<evidence type="ECO:0000256" key="20">
    <source>
        <dbReference type="ARBA" id="ARBA00047115"/>
    </source>
</evidence>
<keyword evidence="7" id="KW-0375">Hydrogen ion transport</keyword>
<evidence type="ECO:0000256" key="9">
    <source>
        <dbReference type="ARBA" id="ARBA00022958"/>
    </source>
</evidence>
<dbReference type="EMBL" id="KB542463">
    <property type="protein sequence ID" value="EMP32073.1"/>
    <property type="molecule type" value="Genomic_DNA"/>
</dbReference>
<dbReference type="InterPro" id="IPR038702">
    <property type="entry name" value="Na/K_ATPase_sub_beta_sf"/>
</dbReference>
<evidence type="ECO:0000313" key="22">
    <source>
        <dbReference type="Proteomes" id="UP000031443"/>
    </source>
</evidence>
<evidence type="ECO:0000256" key="8">
    <source>
        <dbReference type="ARBA" id="ARBA00022889"/>
    </source>
</evidence>
<reference evidence="22" key="1">
    <citation type="journal article" date="2013" name="Nat. Genet.">
        <title>The draft genomes of soft-shell turtle and green sea turtle yield insights into the development and evolution of the turtle-specific body plan.</title>
        <authorList>
            <person name="Wang Z."/>
            <person name="Pascual-Anaya J."/>
            <person name="Zadissa A."/>
            <person name="Li W."/>
            <person name="Niimura Y."/>
            <person name="Huang Z."/>
            <person name="Li C."/>
            <person name="White S."/>
            <person name="Xiong Z."/>
            <person name="Fang D."/>
            <person name="Wang B."/>
            <person name="Ming Y."/>
            <person name="Chen Y."/>
            <person name="Zheng Y."/>
            <person name="Kuraku S."/>
            <person name="Pignatelli M."/>
            <person name="Herrero J."/>
            <person name="Beal K."/>
            <person name="Nozawa M."/>
            <person name="Li Q."/>
            <person name="Wang J."/>
            <person name="Zhang H."/>
            <person name="Yu L."/>
            <person name="Shigenobu S."/>
            <person name="Wang J."/>
            <person name="Liu J."/>
            <person name="Flicek P."/>
            <person name="Searle S."/>
            <person name="Wang J."/>
            <person name="Kuratani S."/>
            <person name="Yin Y."/>
            <person name="Aken B."/>
            <person name="Zhang G."/>
            <person name="Irie N."/>
        </authorList>
    </citation>
    <scope>NUCLEOTIDE SEQUENCE [LARGE SCALE GENOMIC DNA]</scope>
</reference>
<keyword evidence="3" id="KW-0813">Transport</keyword>
<evidence type="ECO:0000256" key="15">
    <source>
        <dbReference type="ARBA" id="ARBA00023180"/>
    </source>
</evidence>
<protein>
    <recommendedName>
        <fullName evidence="16">Potassium-transporting ATPase subunit beta</fullName>
    </recommendedName>
    <alternativeName>
        <fullName evidence="18">Gastric H(+)/K(+) ATPase subunit beta</fullName>
    </alternativeName>
    <alternativeName>
        <fullName evidence="17">Proton pump beta chain</fullName>
    </alternativeName>
</protein>
<evidence type="ECO:0000256" key="7">
    <source>
        <dbReference type="ARBA" id="ARBA00022781"/>
    </source>
</evidence>
<comment type="function">
    <text evidence="19">The beta subunit of the gastric H(+)/K(+) ATPase pump which transports H(+) ions in exchange for K(+) ions across the apical membrane of parietal cells. Plays a structural and regulatory role in the assembly and membrane targeting of a functionally active pump. Within a transport cycle, the transfer of a H(+) ion across the membrane is coupled to ATP hydrolysis and is associated with a transient phosphorylation of the alpha subunit that shifts the pump conformation from inward-facing (E1) to outward-facing state (E2). Interacts with the phosphorylation domain of the alpha subunit and functions as a ratchet, stabilizing the lumenal-open E2 conformation and preventing the reverse reaction of the transport cycle.</text>
</comment>